<feature type="region of interest" description="Disordered" evidence="1">
    <location>
        <begin position="47"/>
        <end position="69"/>
    </location>
</feature>
<protein>
    <submittedName>
        <fullName evidence="2">Uncharacterized protein</fullName>
    </submittedName>
</protein>
<feature type="non-terminal residue" evidence="2">
    <location>
        <position position="1"/>
    </location>
</feature>
<reference evidence="2" key="1">
    <citation type="submission" date="2021-03" db="EMBL/GenBank/DDBJ databases">
        <title>Draft genome sequence of rust myrtle Austropuccinia psidii MF-1, a brazilian biotype.</title>
        <authorList>
            <person name="Quecine M.C."/>
            <person name="Pachon D.M.R."/>
            <person name="Bonatelli M.L."/>
            <person name="Correr F.H."/>
            <person name="Franceschini L.M."/>
            <person name="Leite T.F."/>
            <person name="Margarido G.R.A."/>
            <person name="Almeida C.A."/>
            <person name="Ferrarezi J.A."/>
            <person name="Labate C.A."/>
        </authorList>
    </citation>
    <scope>NUCLEOTIDE SEQUENCE</scope>
    <source>
        <strain evidence="2">MF-1</strain>
    </source>
</reference>
<gene>
    <name evidence="2" type="ORF">O181_117618</name>
</gene>
<comment type="caution">
    <text evidence="2">The sequence shown here is derived from an EMBL/GenBank/DDBJ whole genome shotgun (WGS) entry which is preliminary data.</text>
</comment>
<feature type="region of interest" description="Disordered" evidence="1">
    <location>
        <begin position="1"/>
        <end position="23"/>
    </location>
</feature>
<evidence type="ECO:0000256" key="1">
    <source>
        <dbReference type="SAM" id="MobiDB-lite"/>
    </source>
</evidence>
<evidence type="ECO:0000313" key="3">
    <source>
        <dbReference type="Proteomes" id="UP000765509"/>
    </source>
</evidence>
<sequence length="93" mass="9963">AFNNGVIPAVHGPTLEDPFPQGNPIGVAPEVPISVTRNDGRLGKLKKNLVAQDEVNTDAQGSDEPDGEELEITTHIQKRRIQSTSLSQSKPVP</sequence>
<dbReference type="AlphaFoldDB" id="A0A9Q3KAH9"/>
<evidence type="ECO:0000313" key="2">
    <source>
        <dbReference type="EMBL" id="MBW0577903.1"/>
    </source>
</evidence>
<accession>A0A9Q3KAH9</accession>
<name>A0A9Q3KAH9_9BASI</name>
<dbReference type="EMBL" id="AVOT02101638">
    <property type="protein sequence ID" value="MBW0577903.1"/>
    <property type="molecule type" value="Genomic_DNA"/>
</dbReference>
<proteinExistence type="predicted"/>
<organism evidence="2 3">
    <name type="scientific">Austropuccinia psidii MF-1</name>
    <dbReference type="NCBI Taxonomy" id="1389203"/>
    <lineage>
        <taxon>Eukaryota</taxon>
        <taxon>Fungi</taxon>
        <taxon>Dikarya</taxon>
        <taxon>Basidiomycota</taxon>
        <taxon>Pucciniomycotina</taxon>
        <taxon>Pucciniomycetes</taxon>
        <taxon>Pucciniales</taxon>
        <taxon>Sphaerophragmiaceae</taxon>
        <taxon>Austropuccinia</taxon>
    </lineage>
</organism>
<keyword evidence="3" id="KW-1185">Reference proteome</keyword>
<dbReference type="Proteomes" id="UP000765509">
    <property type="component" value="Unassembled WGS sequence"/>
</dbReference>